<name>A0AAV1B4Z7_VICFA</name>
<accession>A0AAV1B4Z7</accession>
<feature type="non-terminal residue" evidence="1">
    <location>
        <position position="1"/>
    </location>
</feature>
<organism evidence="1 2">
    <name type="scientific">Vicia faba</name>
    <name type="common">Broad bean</name>
    <name type="synonym">Faba vulgaris</name>
    <dbReference type="NCBI Taxonomy" id="3906"/>
    <lineage>
        <taxon>Eukaryota</taxon>
        <taxon>Viridiplantae</taxon>
        <taxon>Streptophyta</taxon>
        <taxon>Embryophyta</taxon>
        <taxon>Tracheophyta</taxon>
        <taxon>Spermatophyta</taxon>
        <taxon>Magnoliopsida</taxon>
        <taxon>eudicotyledons</taxon>
        <taxon>Gunneridae</taxon>
        <taxon>Pentapetalae</taxon>
        <taxon>rosids</taxon>
        <taxon>fabids</taxon>
        <taxon>Fabales</taxon>
        <taxon>Fabaceae</taxon>
        <taxon>Papilionoideae</taxon>
        <taxon>50 kb inversion clade</taxon>
        <taxon>NPAAA clade</taxon>
        <taxon>Hologalegina</taxon>
        <taxon>IRL clade</taxon>
        <taxon>Fabeae</taxon>
        <taxon>Vicia</taxon>
    </lineage>
</organism>
<keyword evidence="2" id="KW-1185">Reference proteome</keyword>
<reference evidence="1 2" key="1">
    <citation type="submission" date="2023-01" db="EMBL/GenBank/DDBJ databases">
        <authorList>
            <person name="Kreplak J."/>
        </authorList>
    </citation>
    <scope>NUCLEOTIDE SEQUENCE [LARGE SCALE GENOMIC DNA]</scope>
</reference>
<protein>
    <submittedName>
        <fullName evidence="1">Uncharacterized protein</fullName>
    </submittedName>
</protein>
<sequence length="143" mass="16469">WPPDYDHLQVDHLSDHQPSDLGLYSILDQLIQEHYTPSQESTMANTFDFSCAFIGFFMQDNILTPITKGGLRSLGVSLSIYLDDFIVPSPSHHMILMLSLSNFPNALYKDDSKWILRVNKQLEYEHLKSNEVVVKDLVTLKER</sequence>
<evidence type="ECO:0000313" key="1">
    <source>
        <dbReference type="EMBL" id="CAI8617515.1"/>
    </source>
</evidence>
<dbReference type="AlphaFoldDB" id="A0AAV1B4Z7"/>
<dbReference type="Proteomes" id="UP001157006">
    <property type="component" value="Chromosome 6"/>
</dbReference>
<proteinExistence type="predicted"/>
<evidence type="ECO:0000313" key="2">
    <source>
        <dbReference type="Proteomes" id="UP001157006"/>
    </source>
</evidence>
<dbReference type="EMBL" id="OX451741">
    <property type="protein sequence ID" value="CAI8617515.1"/>
    <property type="molecule type" value="Genomic_DNA"/>
</dbReference>
<gene>
    <name evidence="1" type="ORF">VFH_VI080480</name>
</gene>